<keyword evidence="3" id="KW-0804">Transcription</keyword>
<dbReference type="InterPro" id="IPR018062">
    <property type="entry name" value="HTH_AraC-typ_CS"/>
</dbReference>
<dbReference type="SUPFAM" id="SSF46689">
    <property type="entry name" value="Homeodomain-like"/>
    <property type="match status" value="1"/>
</dbReference>
<dbReference type="Proteomes" id="UP000198619">
    <property type="component" value="Unassembled WGS sequence"/>
</dbReference>
<accession>A0A1I1AY51</accession>
<dbReference type="PANTHER" id="PTHR47893">
    <property type="entry name" value="REGULATORY PROTEIN PCHR"/>
    <property type="match status" value="1"/>
</dbReference>
<dbReference type="PRINTS" id="PR00032">
    <property type="entry name" value="HTHARAC"/>
</dbReference>
<evidence type="ECO:0000256" key="1">
    <source>
        <dbReference type="ARBA" id="ARBA00023015"/>
    </source>
</evidence>
<dbReference type="Gene3D" id="1.10.10.60">
    <property type="entry name" value="Homeodomain-like"/>
    <property type="match status" value="2"/>
</dbReference>
<dbReference type="RefSeq" id="WP_090042943.1">
    <property type="nucleotide sequence ID" value="NZ_FOKI01000046.1"/>
</dbReference>
<evidence type="ECO:0000313" key="5">
    <source>
        <dbReference type="EMBL" id="SFB41193.1"/>
    </source>
</evidence>
<evidence type="ECO:0000313" key="6">
    <source>
        <dbReference type="Proteomes" id="UP000198619"/>
    </source>
</evidence>
<gene>
    <name evidence="5" type="ORF">SAMN04488528_104611</name>
</gene>
<evidence type="ECO:0000256" key="3">
    <source>
        <dbReference type="ARBA" id="ARBA00023163"/>
    </source>
</evidence>
<dbReference type="InterPro" id="IPR020449">
    <property type="entry name" value="Tscrpt_reg_AraC-type_HTH"/>
</dbReference>
<dbReference type="GO" id="GO:0043565">
    <property type="term" value="F:sequence-specific DNA binding"/>
    <property type="evidence" value="ECO:0007669"/>
    <property type="project" value="InterPro"/>
</dbReference>
<dbReference type="AlphaFoldDB" id="A0A1I1AY51"/>
<dbReference type="PROSITE" id="PS00041">
    <property type="entry name" value="HTH_ARAC_FAMILY_1"/>
    <property type="match status" value="1"/>
</dbReference>
<dbReference type="STRING" id="84698.SAMN04488528_104611"/>
<keyword evidence="1" id="KW-0805">Transcription regulation</keyword>
<dbReference type="PROSITE" id="PS01124">
    <property type="entry name" value="HTH_ARAC_FAMILY_2"/>
    <property type="match status" value="1"/>
</dbReference>
<dbReference type="Pfam" id="PF12833">
    <property type="entry name" value="HTH_18"/>
    <property type="match status" value="1"/>
</dbReference>
<dbReference type="InterPro" id="IPR009057">
    <property type="entry name" value="Homeodomain-like_sf"/>
</dbReference>
<reference evidence="5 6" key="1">
    <citation type="submission" date="2016-10" db="EMBL/GenBank/DDBJ databases">
        <authorList>
            <person name="de Groot N.N."/>
        </authorList>
    </citation>
    <scope>NUCLEOTIDE SEQUENCE [LARGE SCALE GENOMIC DNA]</scope>
    <source>
        <strain evidence="5 6">DSM 12271</strain>
    </source>
</reference>
<dbReference type="SMART" id="SM00342">
    <property type="entry name" value="HTH_ARAC"/>
    <property type="match status" value="1"/>
</dbReference>
<dbReference type="OrthoDB" id="9782503at2"/>
<keyword evidence="6" id="KW-1185">Reference proteome</keyword>
<dbReference type="InterPro" id="IPR053142">
    <property type="entry name" value="PchR_regulatory_protein"/>
</dbReference>
<sequence length="331" mass="38052">MIKQYEYEVNNKESYGCSICHAFNEAYNSDITNFQYSIPKDAGSGDITRIIGSRGIRVTEYNLNFREPIEIHGVSRTPHMDMLFCLGDDMNWELPQVGKEFQLLSGQSYIGTSCETRKNSIYPAKKDIKLIEIKMPLCKIQDIIESIQASCTLYCGASESMIYGKYKVTPSIQVILQQILKCPYQDTIKQLYIEGKLLELVAVYLNEVVYETERMPSKVNISSEDLHCIYRAKDILDENIYETPSITCISKCILLNEYKLKKGFKEIYGVPMHTYVINKRLENAKFLLEQKNLTVSQVAVKVGYLNMSHFAAAFRKKYGVNPKEYMNDVKK</sequence>
<feature type="domain" description="HTH araC/xylS-type" evidence="4">
    <location>
        <begin position="230"/>
        <end position="328"/>
    </location>
</feature>
<dbReference type="EMBL" id="FOKI01000046">
    <property type="protein sequence ID" value="SFB41193.1"/>
    <property type="molecule type" value="Genomic_DNA"/>
</dbReference>
<keyword evidence="2 5" id="KW-0238">DNA-binding</keyword>
<organism evidence="5 6">
    <name type="scientific">Clostridium frigidicarnis</name>
    <dbReference type="NCBI Taxonomy" id="84698"/>
    <lineage>
        <taxon>Bacteria</taxon>
        <taxon>Bacillati</taxon>
        <taxon>Bacillota</taxon>
        <taxon>Clostridia</taxon>
        <taxon>Eubacteriales</taxon>
        <taxon>Clostridiaceae</taxon>
        <taxon>Clostridium</taxon>
    </lineage>
</organism>
<protein>
    <submittedName>
        <fullName evidence="5">AraC-type DNA-binding protein</fullName>
    </submittedName>
</protein>
<evidence type="ECO:0000259" key="4">
    <source>
        <dbReference type="PROSITE" id="PS01124"/>
    </source>
</evidence>
<dbReference type="GO" id="GO:0003700">
    <property type="term" value="F:DNA-binding transcription factor activity"/>
    <property type="evidence" value="ECO:0007669"/>
    <property type="project" value="InterPro"/>
</dbReference>
<name>A0A1I1AY51_9CLOT</name>
<proteinExistence type="predicted"/>
<evidence type="ECO:0000256" key="2">
    <source>
        <dbReference type="ARBA" id="ARBA00023125"/>
    </source>
</evidence>
<dbReference type="InterPro" id="IPR018060">
    <property type="entry name" value="HTH_AraC"/>
</dbReference>
<dbReference type="PANTHER" id="PTHR47893:SF1">
    <property type="entry name" value="REGULATORY PROTEIN PCHR"/>
    <property type="match status" value="1"/>
</dbReference>